<feature type="region of interest" description="Disordered" evidence="1">
    <location>
        <begin position="342"/>
        <end position="364"/>
    </location>
</feature>
<dbReference type="Proteomes" id="UP000094527">
    <property type="component" value="Unassembled WGS sequence"/>
</dbReference>
<feature type="compositionally biased region" description="Basic and acidic residues" evidence="1">
    <location>
        <begin position="21"/>
        <end position="33"/>
    </location>
</feature>
<evidence type="ECO:0000256" key="1">
    <source>
        <dbReference type="SAM" id="MobiDB-lite"/>
    </source>
</evidence>
<evidence type="ECO:0000313" key="2">
    <source>
        <dbReference type="EMBL" id="ODM94182.1"/>
    </source>
</evidence>
<gene>
    <name evidence="2" type="ORF">Ocin01_12507</name>
</gene>
<accession>A0A1D2MMN1</accession>
<feature type="region of interest" description="Disordered" evidence="1">
    <location>
        <begin position="252"/>
        <end position="284"/>
    </location>
</feature>
<dbReference type="AlphaFoldDB" id="A0A1D2MMN1"/>
<reference evidence="2 3" key="1">
    <citation type="journal article" date="2016" name="Genome Biol. Evol.">
        <title>Gene Family Evolution Reflects Adaptation to Soil Environmental Stressors in the Genome of the Collembolan Orchesella cincta.</title>
        <authorList>
            <person name="Faddeeva-Vakhrusheva A."/>
            <person name="Derks M.F."/>
            <person name="Anvar S.Y."/>
            <person name="Agamennone V."/>
            <person name="Suring W."/>
            <person name="Smit S."/>
            <person name="van Straalen N.M."/>
            <person name="Roelofs D."/>
        </authorList>
    </citation>
    <scope>NUCLEOTIDE SEQUENCE [LARGE SCALE GENOMIC DNA]</scope>
    <source>
        <tissue evidence="2">Mixed pool</tissue>
    </source>
</reference>
<proteinExistence type="predicted"/>
<comment type="caution">
    <text evidence="2">The sequence shown here is derived from an EMBL/GenBank/DDBJ whole genome shotgun (WGS) entry which is preliminary data.</text>
</comment>
<name>A0A1D2MMN1_ORCCI</name>
<protein>
    <submittedName>
        <fullName evidence="2">Uncharacterized protein</fullName>
    </submittedName>
</protein>
<feature type="region of interest" description="Disordered" evidence="1">
    <location>
        <begin position="1"/>
        <end position="43"/>
    </location>
</feature>
<sequence length="364" mass="41782">MSSTKFPVFSHDSESSNVSVAEKDSGNSLKRSESSSPIDADGDPLLNFYQRLVPPHVRVFKREHPERHPNETEEEYQFRWAFYEYAKLHPLTSPSYFYDIEVQDILPLPVIETSSSDFTITPPENDDEPLPLPEPEFVADINNSVPNLHEDLLQCKLNQEDFKNENVKSLNEDKLENYCNILTEWSFKLNADNNDDEKPLKRSALKKKHSLANVGLENNEIKRTKFKVFSPPSQQSSMSCIISTTFPDLSTSYSSPKLTNKRPSSSRTRSRSKRSKKSFEEMFHRPTSVPSQTWYENVALRKELTNRYTFVSPSVSSRKLCAPPLPLTTSKSHQKLIIERLHSGKPTSAKSSKKMERSRSTRFL</sequence>
<feature type="compositionally biased region" description="Basic and acidic residues" evidence="1">
    <location>
        <begin position="353"/>
        <end position="364"/>
    </location>
</feature>
<organism evidence="2 3">
    <name type="scientific">Orchesella cincta</name>
    <name type="common">Springtail</name>
    <name type="synonym">Podura cincta</name>
    <dbReference type="NCBI Taxonomy" id="48709"/>
    <lineage>
        <taxon>Eukaryota</taxon>
        <taxon>Metazoa</taxon>
        <taxon>Ecdysozoa</taxon>
        <taxon>Arthropoda</taxon>
        <taxon>Hexapoda</taxon>
        <taxon>Collembola</taxon>
        <taxon>Entomobryomorpha</taxon>
        <taxon>Entomobryoidea</taxon>
        <taxon>Orchesellidae</taxon>
        <taxon>Orchesellinae</taxon>
        <taxon>Orchesella</taxon>
    </lineage>
</organism>
<keyword evidence="3" id="KW-1185">Reference proteome</keyword>
<dbReference type="EMBL" id="LJIJ01000848">
    <property type="protein sequence ID" value="ODM94182.1"/>
    <property type="molecule type" value="Genomic_DNA"/>
</dbReference>
<evidence type="ECO:0000313" key="3">
    <source>
        <dbReference type="Proteomes" id="UP000094527"/>
    </source>
</evidence>